<dbReference type="PROSITE" id="PS51384">
    <property type="entry name" value="FAD_FR"/>
    <property type="match status" value="1"/>
</dbReference>
<dbReference type="InterPro" id="IPR008333">
    <property type="entry name" value="Cbr1-like_FAD-bd_dom"/>
</dbReference>
<evidence type="ECO:0000256" key="2">
    <source>
        <dbReference type="ARBA" id="ARBA00008312"/>
    </source>
</evidence>
<dbReference type="Gene3D" id="3.40.50.80">
    <property type="entry name" value="Nucleotide-binding domain of ferredoxin-NADP reductase (FNR) module"/>
    <property type="match status" value="1"/>
</dbReference>
<accession>A0ABW2IMS2</accession>
<evidence type="ECO:0000259" key="10">
    <source>
        <dbReference type="PROSITE" id="PS51384"/>
    </source>
</evidence>
<dbReference type="InterPro" id="IPR051930">
    <property type="entry name" value="FNR_type-1"/>
</dbReference>
<name>A0ABW2IMS2_9PROT</name>
<organism evidence="11 12">
    <name type="scientific">Hirschia litorea</name>
    <dbReference type="NCBI Taxonomy" id="1199156"/>
    <lineage>
        <taxon>Bacteria</taxon>
        <taxon>Pseudomonadati</taxon>
        <taxon>Pseudomonadota</taxon>
        <taxon>Alphaproteobacteria</taxon>
        <taxon>Hyphomonadales</taxon>
        <taxon>Hyphomonadaceae</taxon>
        <taxon>Hirschia</taxon>
    </lineage>
</organism>
<dbReference type="EMBL" id="JBHTBR010000005">
    <property type="protein sequence ID" value="MFC7292175.1"/>
    <property type="molecule type" value="Genomic_DNA"/>
</dbReference>
<protein>
    <recommendedName>
        <fullName evidence="3">ferredoxin--NADP(+) reductase</fullName>
        <ecNumber evidence="3">1.18.1.2</ecNumber>
    </recommendedName>
</protein>
<evidence type="ECO:0000256" key="9">
    <source>
        <dbReference type="ARBA" id="ARBA00047776"/>
    </source>
</evidence>
<dbReference type="SUPFAM" id="SSF52343">
    <property type="entry name" value="Ferredoxin reductase-like, C-terminal NADP-linked domain"/>
    <property type="match status" value="1"/>
</dbReference>
<comment type="cofactor">
    <cofactor evidence="1">
        <name>FAD</name>
        <dbReference type="ChEBI" id="CHEBI:57692"/>
    </cofactor>
</comment>
<evidence type="ECO:0000256" key="4">
    <source>
        <dbReference type="ARBA" id="ARBA00022630"/>
    </source>
</evidence>
<keyword evidence="12" id="KW-1185">Reference proteome</keyword>
<dbReference type="Proteomes" id="UP001596492">
    <property type="component" value="Unassembled WGS sequence"/>
</dbReference>
<dbReference type="PANTHER" id="PTHR47878:SF1">
    <property type="entry name" value="FLAVODOXIN_FERREDOXIN--NADP REDUCTASE"/>
    <property type="match status" value="1"/>
</dbReference>
<dbReference type="InterPro" id="IPR017938">
    <property type="entry name" value="Riboflavin_synthase-like_b-brl"/>
</dbReference>
<dbReference type="RefSeq" id="WP_382167413.1">
    <property type="nucleotide sequence ID" value="NZ_JBHTBR010000005.1"/>
</dbReference>
<comment type="caution">
    <text evidence="11">The sequence shown here is derived from an EMBL/GenBank/DDBJ whole genome shotgun (WGS) entry which is preliminary data.</text>
</comment>
<dbReference type="InterPro" id="IPR001433">
    <property type="entry name" value="OxRdtase_FAD/NAD-bd"/>
</dbReference>
<evidence type="ECO:0000256" key="1">
    <source>
        <dbReference type="ARBA" id="ARBA00001974"/>
    </source>
</evidence>
<dbReference type="CDD" id="cd06195">
    <property type="entry name" value="FNR1"/>
    <property type="match status" value="1"/>
</dbReference>
<dbReference type="InterPro" id="IPR039261">
    <property type="entry name" value="FNR_nucleotide-bd"/>
</dbReference>
<comment type="catalytic activity">
    <reaction evidence="9">
        <text>2 reduced [2Fe-2S]-[ferredoxin] + NADP(+) + H(+) = 2 oxidized [2Fe-2S]-[ferredoxin] + NADPH</text>
        <dbReference type="Rhea" id="RHEA:20125"/>
        <dbReference type="Rhea" id="RHEA-COMP:10000"/>
        <dbReference type="Rhea" id="RHEA-COMP:10001"/>
        <dbReference type="ChEBI" id="CHEBI:15378"/>
        <dbReference type="ChEBI" id="CHEBI:33737"/>
        <dbReference type="ChEBI" id="CHEBI:33738"/>
        <dbReference type="ChEBI" id="CHEBI:57783"/>
        <dbReference type="ChEBI" id="CHEBI:58349"/>
        <dbReference type="EC" id="1.18.1.2"/>
    </reaction>
</comment>
<evidence type="ECO:0000256" key="7">
    <source>
        <dbReference type="ARBA" id="ARBA00022857"/>
    </source>
</evidence>
<dbReference type="InterPro" id="IPR017927">
    <property type="entry name" value="FAD-bd_FR_type"/>
</dbReference>
<keyword evidence="8 11" id="KW-0560">Oxidoreductase</keyword>
<feature type="domain" description="FAD-binding FR-type" evidence="10">
    <location>
        <begin position="14"/>
        <end position="115"/>
    </location>
</feature>
<dbReference type="InterPro" id="IPR033892">
    <property type="entry name" value="FNR_bac"/>
</dbReference>
<dbReference type="Pfam" id="PF00970">
    <property type="entry name" value="FAD_binding_6"/>
    <property type="match status" value="1"/>
</dbReference>
<dbReference type="EC" id="1.18.1.2" evidence="3"/>
<dbReference type="Gene3D" id="2.40.30.10">
    <property type="entry name" value="Translation factors"/>
    <property type="match status" value="1"/>
</dbReference>
<evidence type="ECO:0000256" key="8">
    <source>
        <dbReference type="ARBA" id="ARBA00023002"/>
    </source>
</evidence>
<gene>
    <name evidence="11" type="ORF">ACFQS8_11150</name>
</gene>
<comment type="similarity">
    <text evidence="2">Belongs to the ferredoxin--NADP reductase type 1 family.</text>
</comment>
<proteinExistence type="inferred from homology"/>
<dbReference type="PANTHER" id="PTHR47878">
    <property type="entry name" value="OXIDOREDUCTASE FAD/NAD(P)-BINDING DOMAIN PROTEIN"/>
    <property type="match status" value="1"/>
</dbReference>
<dbReference type="Pfam" id="PF00175">
    <property type="entry name" value="NAD_binding_1"/>
    <property type="match status" value="1"/>
</dbReference>
<dbReference type="GO" id="GO:0004324">
    <property type="term" value="F:ferredoxin-NADP+ reductase activity"/>
    <property type="evidence" value="ECO:0007669"/>
    <property type="project" value="UniProtKB-EC"/>
</dbReference>
<evidence type="ECO:0000256" key="5">
    <source>
        <dbReference type="ARBA" id="ARBA00022741"/>
    </source>
</evidence>
<evidence type="ECO:0000313" key="12">
    <source>
        <dbReference type="Proteomes" id="UP001596492"/>
    </source>
</evidence>
<reference evidence="12" key="1">
    <citation type="journal article" date="2019" name="Int. J. Syst. Evol. Microbiol.">
        <title>The Global Catalogue of Microorganisms (GCM) 10K type strain sequencing project: providing services to taxonomists for standard genome sequencing and annotation.</title>
        <authorList>
            <consortium name="The Broad Institute Genomics Platform"/>
            <consortium name="The Broad Institute Genome Sequencing Center for Infectious Disease"/>
            <person name="Wu L."/>
            <person name="Ma J."/>
        </authorList>
    </citation>
    <scope>NUCLEOTIDE SEQUENCE [LARGE SCALE GENOMIC DNA]</scope>
    <source>
        <strain evidence="12">CCUG 51308</strain>
    </source>
</reference>
<sequence>MDAATTAKPAKSANGPTEETVLSVKHYTDRLFSFRLTRPDSFRFRSGEFVMIGLYKDNGKPLLRAYSIASPSWDEELEFYSIKVPDGPLTSRLQKIQPGDKVLLGRKPTGTLVHDALVPGKRLYCLSTGTGFAPFASVIRDPETYEKFDQVIVTHTCREVAELQYGKDLVEEVLNHEFLGELAQGKLVHYGSVTREDYPTKGRITDLMTSGKLYTDLGVPALNPETDRVMICGSMEMLADTKQLCLDAGLVEGSNATPAQFVIEKAFAG</sequence>
<keyword evidence="5" id="KW-0547">Nucleotide-binding</keyword>
<keyword evidence="6" id="KW-0274">FAD</keyword>
<evidence type="ECO:0000313" key="11">
    <source>
        <dbReference type="EMBL" id="MFC7292175.1"/>
    </source>
</evidence>
<dbReference type="SUPFAM" id="SSF63380">
    <property type="entry name" value="Riboflavin synthase domain-like"/>
    <property type="match status" value="1"/>
</dbReference>
<keyword evidence="4" id="KW-0285">Flavoprotein</keyword>
<evidence type="ECO:0000256" key="3">
    <source>
        <dbReference type="ARBA" id="ARBA00013223"/>
    </source>
</evidence>
<keyword evidence="7" id="KW-0521">NADP</keyword>
<evidence type="ECO:0000256" key="6">
    <source>
        <dbReference type="ARBA" id="ARBA00022827"/>
    </source>
</evidence>